<comment type="caution">
    <text evidence="1">The sequence shown here is derived from an EMBL/GenBank/DDBJ whole genome shotgun (WGS) entry which is preliminary data.</text>
</comment>
<dbReference type="Proteomes" id="UP000654482">
    <property type="component" value="Unassembled WGS sequence"/>
</dbReference>
<dbReference type="EMBL" id="JADEWZ010000014">
    <property type="protein sequence ID" value="MBE9116457.1"/>
    <property type="molecule type" value="Genomic_DNA"/>
</dbReference>
<evidence type="ECO:0000313" key="2">
    <source>
        <dbReference type="Proteomes" id="UP000654482"/>
    </source>
</evidence>
<dbReference type="AlphaFoldDB" id="A0A8J7DWP3"/>
<proteinExistence type="predicted"/>
<sequence length="118" mass="13705">MKRRKVIEYGLLGSTTIFLNYLFPANQNSIAQMNKKPSYDWIFLYWIPYDNNLSHFGKPILKIIDKGVRNNNLLVAVQMDLWNATQLSRTVITQAETTTQELQTNNSANVRVFSDYLD</sequence>
<keyword evidence="2" id="KW-1185">Reference proteome</keyword>
<accession>A0A8J7DWP3</accession>
<evidence type="ECO:0000313" key="1">
    <source>
        <dbReference type="EMBL" id="MBE9116457.1"/>
    </source>
</evidence>
<protein>
    <submittedName>
        <fullName evidence="1">Uncharacterized protein</fullName>
    </submittedName>
</protein>
<organism evidence="1 2">
    <name type="scientific">Lusitaniella coriacea LEGE 07157</name>
    <dbReference type="NCBI Taxonomy" id="945747"/>
    <lineage>
        <taxon>Bacteria</taxon>
        <taxon>Bacillati</taxon>
        <taxon>Cyanobacteriota</taxon>
        <taxon>Cyanophyceae</taxon>
        <taxon>Spirulinales</taxon>
        <taxon>Lusitaniellaceae</taxon>
        <taxon>Lusitaniella</taxon>
    </lineage>
</organism>
<dbReference type="RefSeq" id="WP_194029549.1">
    <property type="nucleotide sequence ID" value="NZ_JADEWZ010000014.1"/>
</dbReference>
<reference evidence="1" key="1">
    <citation type="submission" date="2020-10" db="EMBL/GenBank/DDBJ databases">
        <authorList>
            <person name="Castelo-Branco R."/>
            <person name="Eusebio N."/>
            <person name="Adriana R."/>
            <person name="Vieira A."/>
            <person name="Brugerolle De Fraissinette N."/>
            <person name="Rezende De Castro R."/>
            <person name="Schneider M.P."/>
            <person name="Vasconcelos V."/>
            <person name="Leao P.N."/>
        </authorList>
    </citation>
    <scope>NUCLEOTIDE SEQUENCE</scope>
    <source>
        <strain evidence="1">LEGE 07157</strain>
    </source>
</reference>
<name>A0A8J7DWP3_9CYAN</name>
<gene>
    <name evidence="1" type="ORF">IQ249_11155</name>
</gene>